<organism evidence="2 3">
    <name type="scientific">Metarhizium robertsii (strain ARSEF 23 / ATCC MYA-3075)</name>
    <name type="common">Metarhizium anisopliae (strain ARSEF 23)</name>
    <dbReference type="NCBI Taxonomy" id="655844"/>
    <lineage>
        <taxon>Eukaryota</taxon>
        <taxon>Fungi</taxon>
        <taxon>Dikarya</taxon>
        <taxon>Ascomycota</taxon>
        <taxon>Pezizomycotina</taxon>
        <taxon>Sordariomycetes</taxon>
        <taxon>Hypocreomycetidae</taxon>
        <taxon>Hypocreales</taxon>
        <taxon>Clavicipitaceae</taxon>
        <taxon>Metarhizium</taxon>
    </lineage>
</organism>
<keyword evidence="3" id="KW-1185">Reference proteome</keyword>
<evidence type="ECO:0000256" key="1">
    <source>
        <dbReference type="SAM" id="MobiDB-lite"/>
    </source>
</evidence>
<proteinExistence type="predicted"/>
<reference evidence="2 3" key="2">
    <citation type="journal article" date="2014" name="Proc. Natl. Acad. Sci. U.S.A.">
        <title>Trajectory and genomic determinants of fungal-pathogen speciation and host adaptation.</title>
        <authorList>
            <person name="Hu X."/>
            <person name="Xiao G."/>
            <person name="Zheng P."/>
            <person name="Shang Y."/>
            <person name="Su Y."/>
            <person name="Zhang X."/>
            <person name="Liu X."/>
            <person name="Zhan S."/>
            <person name="St Leger R.J."/>
            <person name="Wang C."/>
        </authorList>
    </citation>
    <scope>GENOME REANNOTATION</scope>
    <source>
        <strain evidence="3">ARSEF 23 / ATCC MYA-3075</strain>
    </source>
</reference>
<dbReference type="GeneID" id="23632991"/>
<name>A0A0B2XH25_METRA</name>
<dbReference type="KEGG" id="maj:MAA_11543"/>
<protein>
    <submittedName>
        <fullName evidence="2">Uncharacterized protein</fullName>
    </submittedName>
</protein>
<sequence length="93" mass="9692">MDQARGQIAGAGQNCRLAGRKGGGESVSSSAGASRQTISCDVEYPDAGILPVEEAEIFHHREQTLRIGIGVGELAGTARPDVVPHYSREKGGC</sequence>
<comment type="caution">
    <text evidence="2">The sequence shown here is derived from an EMBL/GenBank/DDBJ whole genome shotgun (WGS) entry which is preliminary data.</text>
</comment>
<dbReference type="AlphaFoldDB" id="A0A0B2XH25"/>
<evidence type="ECO:0000313" key="2">
    <source>
        <dbReference type="EMBL" id="KHO10862.1"/>
    </source>
</evidence>
<reference evidence="2 3" key="1">
    <citation type="journal article" date="2011" name="PLoS Genet.">
        <title>Genome sequencing and comparative transcriptomics of the model entomopathogenic fungi Metarhizium anisopliae and M. acridum.</title>
        <authorList>
            <person name="Gao Q."/>
            <person name="Jin K."/>
            <person name="Ying S.H."/>
            <person name="Zhang Y."/>
            <person name="Xiao G."/>
            <person name="Shang Y."/>
            <person name="Duan Z."/>
            <person name="Hu X."/>
            <person name="Xie X.Q."/>
            <person name="Zhou G."/>
            <person name="Peng G."/>
            <person name="Luo Z."/>
            <person name="Huang W."/>
            <person name="Wang B."/>
            <person name="Fang W."/>
            <person name="Wang S."/>
            <person name="Zhong Y."/>
            <person name="Ma L.J."/>
            <person name="St Leger R.J."/>
            <person name="Zhao G.P."/>
            <person name="Pei Y."/>
            <person name="Feng M.G."/>
            <person name="Xia Y."/>
            <person name="Wang C."/>
        </authorList>
    </citation>
    <scope>NUCLEOTIDE SEQUENCE [LARGE SCALE GENOMIC DNA]</scope>
    <source>
        <strain evidence="3">ARSEF 23 / ATCC MYA-3075</strain>
    </source>
</reference>
<dbReference type="Proteomes" id="UP000002498">
    <property type="component" value="Unassembled WGS sequence"/>
</dbReference>
<feature type="region of interest" description="Disordered" evidence="1">
    <location>
        <begin position="1"/>
        <end position="36"/>
    </location>
</feature>
<dbReference type="EMBL" id="ADNJ02000009">
    <property type="protein sequence ID" value="KHO10862.1"/>
    <property type="molecule type" value="Genomic_DNA"/>
</dbReference>
<dbReference type="RefSeq" id="XP_011411840.1">
    <property type="nucleotide sequence ID" value="XM_011413538.1"/>
</dbReference>
<gene>
    <name evidence="2" type="ORF">MAA_11543</name>
</gene>
<accession>A0A0B2XH25</accession>
<evidence type="ECO:0000313" key="3">
    <source>
        <dbReference type="Proteomes" id="UP000002498"/>
    </source>
</evidence>
<dbReference type="HOGENOM" id="CLU_2400147_0_0_1"/>